<dbReference type="PANTHER" id="PTHR11802">
    <property type="entry name" value="SERINE PROTEASE FAMILY S10 SERINE CARBOXYPEPTIDASE"/>
    <property type="match status" value="1"/>
</dbReference>
<reference evidence="8" key="1">
    <citation type="submission" date="2022-07" db="EMBL/GenBank/DDBJ databases">
        <title>Fungi with potential for degradation of polypropylene.</title>
        <authorList>
            <person name="Gostincar C."/>
        </authorList>
    </citation>
    <scope>NUCLEOTIDE SEQUENCE</scope>
    <source>
        <strain evidence="8">EXF-13308</strain>
    </source>
</reference>
<keyword evidence="5" id="KW-0378">Hydrolase</keyword>
<organism evidence="8 9">
    <name type="scientific">Pleurostoma richardsiae</name>
    <dbReference type="NCBI Taxonomy" id="41990"/>
    <lineage>
        <taxon>Eukaryota</taxon>
        <taxon>Fungi</taxon>
        <taxon>Dikarya</taxon>
        <taxon>Ascomycota</taxon>
        <taxon>Pezizomycotina</taxon>
        <taxon>Sordariomycetes</taxon>
        <taxon>Sordariomycetidae</taxon>
        <taxon>Calosphaeriales</taxon>
        <taxon>Pleurostomataceae</taxon>
        <taxon>Pleurostoma</taxon>
    </lineage>
</organism>
<feature type="chain" id="PRO_5041363420" evidence="7">
    <location>
        <begin position="26"/>
        <end position="600"/>
    </location>
</feature>
<keyword evidence="9" id="KW-1185">Reference proteome</keyword>
<dbReference type="PANTHER" id="PTHR11802:SF189">
    <property type="entry name" value="CARBOXYPEPTIDASE"/>
    <property type="match status" value="1"/>
</dbReference>
<dbReference type="SUPFAM" id="SSF53474">
    <property type="entry name" value="alpha/beta-Hydrolases"/>
    <property type="match status" value="1"/>
</dbReference>
<evidence type="ECO:0000256" key="3">
    <source>
        <dbReference type="ARBA" id="ARBA00022670"/>
    </source>
</evidence>
<dbReference type="GO" id="GO:0000324">
    <property type="term" value="C:fungal-type vacuole"/>
    <property type="evidence" value="ECO:0007669"/>
    <property type="project" value="TreeGrafter"/>
</dbReference>
<name>A0AA38RTJ9_9PEZI</name>
<dbReference type="GO" id="GO:0004185">
    <property type="term" value="F:serine-type carboxypeptidase activity"/>
    <property type="evidence" value="ECO:0007669"/>
    <property type="project" value="InterPro"/>
</dbReference>
<dbReference type="Proteomes" id="UP001174694">
    <property type="component" value="Unassembled WGS sequence"/>
</dbReference>
<keyword evidence="6" id="KW-0325">Glycoprotein</keyword>
<dbReference type="InterPro" id="IPR033124">
    <property type="entry name" value="Ser_caboxypep_his_AS"/>
</dbReference>
<dbReference type="EMBL" id="JANBVO010000013">
    <property type="protein sequence ID" value="KAJ9148268.1"/>
    <property type="molecule type" value="Genomic_DNA"/>
</dbReference>
<evidence type="ECO:0000313" key="8">
    <source>
        <dbReference type="EMBL" id="KAJ9148268.1"/>
    </source>
</evidence>
<dbReference type="Gene3D" id="3.40.50.1820">
    <property type="entry name" value="alpha/beta hydrolase"/>
    <property type="match status" value="1"/>
</dbReference>
<evidence type="ECO:0000256" key="2">
    <source>
        <dbReference type="ARBA" id="ARBA00022645"/>
    </source>
</evidence>
<dbReference type="GO" id="GO:0006508">
    <property type="term" value="P:proteolysis"/>
    <property type="evidence" value="ECO:0007669"/>
    <property type="project" value="UniProtKB-KW"/>
</dbReference>
<keyword evidence="4 7" id="KW-0732">Signal</keyword>
<evidence type="ECO:0000256" key="4">
    <source>
        <dbReference type="ARBA" id="ARBA00022729"/>
    </source>
</evidence>
<dbReference type="InterPro" id="IPR029058">
    <property type="entry name" value="AB_hydrolase_fold"/>
</dbReference>
<dbReference type="Pfam" id="PF00450">
    <property type="entry name" value="Peptidase_S10"/>
    <property type="match status" value="1"/>
</dbReference>
<evidence type="ECO:0000256" key="6">
    <source>
        <dbReference type="ARBA" id="ARBA00023180"/>
    </source>
</evidence>
<protein>
    <submittedName>
        <fullName evidence="8">Carboxypeptidase</fullName>
    </submittedName>
</protein>
<accession>A0AA38RTJ9</accession>
<evidence type="ECO:0000256" key="1">
    <source>
        <dbReference type="ARBA" id="ARBA00009431"/>
    </source>
</evidence>
<keyword evidence="2 8" id="KW-0121">Carboxypeptidase</keyword>
<dbReference type="AlphaFoldDB" id="A0AA38RTJ9"/>
<dbReference type="InterPro" id="IPR001563">
    <property type="entry name" value="Peptidase_S10"/>
</dbReference>
<evidence type="ECO:0000313" key="9">
    <source>
        <dbReference type="Proteomes" id="UP001174694"/>
    </source>
</evidence>
<comment type="similarity">
    <text evidence="1">Belongs to the peptidase S10 family.</text>
</comment>
<keyword evidence="3" id="KW-0645">Protease</keyword>
<evidence type="ECO:0000256" key="7">
    <source>
        <dbReference type="SAM" id="SignalP"/>
    </source>
</evidence>
<comment type="caution">
    <text evidence="8">The sequence shown here is derived from an EMBL/GenBank/DDBJ whole genome shotgun (WGS) entry which is preliminary data.</text>
</comment>
<evidence type="ECO:0000256" key="5">
    <source>
        <dbReference type="ARBA" id="ARBA00022801"/>
    </source>
</evidence>
<dbReference type="PROSITE" id="PS00560">
    <property type="entry name" value="CARBOXYPEPT_SER_HIS"/>
    <property type="match status" value="1"/>
</dbReference>
<dbReference type="PRINTS" id="PR00724">
    <property type="entry name" value="CRBOXYPTASEC"/>
</dbReference>
<proteinExistence type="inferred from homology"/>
<sequence length="600" mass="64596">MFSPVGYLCNALVAVLALWPTASHATVIRGRSVTISYKQTKICETTPGVKSYSGYITIPASADPSLQPYDANMFFWFFEARDSPLTAPLTLWLQGGPGSASTVQAVSGHNGPCAVQSDSNSTMLNPWSWNNVANMLYLDQPVQVGYSYDVATDGTMDMLTGAINAGEVNSSTYLLRKGVFASQDMRRTANTTAIAMKAIQEFLDLWFDRFPIYKRDGVNIWTQSYGGHYAPSLASALMDRRLKPQCRGRRGSCGPGVDSVGIINGFIDGLAQAPYWPQFAVNNTYDIRAYNQSTAEAAAANLYQPGGCRDAVLRCHQLAVQSDPDDYGNNTTTNGACLAAFALCWGSVYGYYENPRYAQPLRDPFDIARTTPVSFPPPYALGYLNNKWVRDALGAKINFTASDAVVANMFVSTGDYIRGNSLAQLASIADYGVKIALLHGDRDFRANWLGGEAVSLALPYSKKAAFAAAGYASITTGAGRTGGAVRQHGLVSFSRVFDAGHEVPYYQPETAYRIFSRTILGRDVATGIIALALRPGYSSAGPASAFGIRNSVPPPRGGECYVDYPDLPLRCTPEQLAALADGTAVVRGRVVVSPPPAVSR</sequence>
<gene>
    <name evidence="8" type="ORF">NKR23_g5038</name>
</gene>
<feature type="signal peptide" evidence="7">
    <location>
        <begin position="1"/>
        <end position="25"/>
    </location>
</feature>